<comment type="caution">
    <text evidence="1">The sequence shown here is derived from an EMBL/GenBank/DDBJ whole genome shotgun (WGS) entry which is preliminary data.</text>
</comment>
<sequence>MTIKIISATPGLSTTEKILDVISLYPQGITTKELSNRLNRPVSMVNSCLKYLVETKLVYARLDQPNQHWIYYYQFDSLN</sequence>
<reference evidence="1 2" key="1">
    <citation type="submission" date="2018-03" db="EMBL/GenBank/DDBJ databases">
        <title>The ancient ancestry and fast evolution of plastids.</title>
        <authorList>
            <person name="Moore K.R."/>
            <person name="Magnabosco C."/>
            <person name="Momper L."/>
            <person name="Gold D.A."/>
            <person name="Bosak T."/>
            <person name="Fournier G.P."/>
        </authorList>
    </citation>
    <scope>NUCLEOTIDE SEQUENCE [LARGE SCALE GENOMIC DNA]</scope>
    <source>
        <strain evidence="1 2">CCALA 016</strain>
    </source>
</reference>
<name>A0A2T1M0S1_9CHRO</name>
<dbReference type="RefSeq" id="WP_106456216.1">
    <property type="nucleotide sequence ID" value="NZ_PXOH01000005.1"/>
</dbReference>
<dbReference type="AlphaFoldDB" id="A0A2T1M0S1"/>
<dbReference type="Proteomes" id="UP000239001">
    <property type="component" value="Unassembled WGS sequence"/>
</dbReference>
<dbReference type="InterPro" id="IPR036388">
    <property type="entry name" value="WH-like_DNA-bd_sf"/>
</dbReference>
<proteinExistence type="predicted"/>
<dbReference type="OrthoDB" id="428422at2"/>
<reference evidence="1 2" key="2">
    <citation type="submission" date="2018-03" db="EMBL/GenBank/DDBJ databases">
        <authorList>
            <person name="Keele B.F."/>
        </authorList>
    </citation>
    <scope>NUCLEOTIDE SEQUENCE [LARGE SCALE GENOMIC DNA]</scope>
    <source>
        <strain evidence="1 2">CCALA 016</strain>
    </source>
</reference>
<dbReference type="EMBL" id="PXOH01000005">
    <property type="protein sequence ID" value="PSF38251.1"/>
    <property type="molecule type" value="Genomic_DNA"/>
</dbReference>
<accession>A0A2T1M0S1</accession>
<organism evidence="1 2">
    <name type="scientific">Aphanothece hegewaldii CCALA 016</name>
    <dbReference type="NCBI Taxonomy" id="2107694"/>
    <lineage>
        <taxon>Bacteria</taxon>
        <taxon>Bacillati</taxon>
        <taxon>Cyanobacteriota</taxon>
        <taxon>Cyanophyceae</taxon>
        <taxon>Oscillatoriophycideae</taxon>
        <taxon>Chroococcales</taxon>
        <taxon>Aphanothecaceae</taxon>
        <taxon>Aphanothece</taxon>
    </lineage>
</organism>
<evidence type="ECO:0000313" key="2">
    <source>
        <dbReference type="Proteomes" id="UP000239001"/>
    </source>
</evidence>
<dbReference type="InterPro" id="IPR036390">
    <property type="entry name" value="WH_DNA-bd_sf"/>
</dbReference>
<dbReference type="Gene3D" id="1.10.10.10">
    <property type="entry name" value="Winged helix-like DNA-binding domain superfamily/Winged helix DNA-binding domain"/>
    <property type="match status" value="1"/>
</dbReference>
<keyword evidence="2" id="KW-1185">Reference proteome</keyword>
<protein>
    <submittedName>
        <fullName evidence="1">MarR family transcriptional regulator</fullName>
    </submittedName>
</protein>
<evidence type="ECO:0000313" key="1">
    <source>
        <dbReference type="EMBL" id="PSF38251.1"/>
    </source>
</evidence>
<gene>
    <name evidence="1" type="ORF">C7H19_07220</name>
</gene>
<dbReference type="SUPFAM" id="SSF46785">
    <property type="entry name" value="Winged helix' DNA-binding domain"/>
    <property type="match status" value="1"/>
</dbReference>